<comment type="caution">
    <text evidence="1">The sequence shown here is derived from an EMBL/GenBank/DDBJ whole genome shotgun (WGS) entry which is preliminary data.</text>
</comment>
<protein>
    <submittedName>
        <fullName evidence="1">Uncharacterized protein</fullName>
    </submittedName>
</protein>
<dbReference type="EMBL" id="BMAW01125643">
    <property type="protein sequence ID" value="GFU13305.1"/>
    <property type="molecule type" value="Genomic_DNA"/>
</dbReference>
<keyword evidence="2" id="KW-1185">Reference proteome</keyword>
<name>A0A8X6QDN8_NEPPI</name>
<organism evidence="1 2">
    <name type="scientific">Nephila pilipes</name>
    <name type="common">Giant wood spider</name>
    <name type="synonym">Nephila maculata</name>
    <dbReference type="NCBI Taxonomy" id="299642"/>
    <lineage>
        <taxon>Eukaryota</taxon>
        <taxon>Metazoa</taxon>
        <taxon>Ecdysozoa</taxon>
        <taxon>Arthropoda</taxon>
        <taxon>Chelicerata</taxon>
        <taxon>Arachnida</taxon>
        <taxon>Araneae</taxon>
        <taxon>Araneomorphae</taxon>
        <taxon>Entelegynae</taxon>
        <taxon>Araneoidea</taxon>
        <taxon>Nephilidae</taxon>
        <taxon>Nephila</taxon>
    </lineage>
</organism>
<proteinExistence type="predicted"/>
<dbReference type="Proteomes" id="UP000887013">
    <property type="component" value="Unassembled WGS sequence"/>
</dbReference>
<evidence type="ECO:0000313" key="2">
    <source>
        <dbReference type="Proteomes" id="UP000887013"/>
    </source>
</evidence>
<reference evidence="1" key="1">
    <citation type="submission" date="2020-08" db="EMBL/GenBank/DDBJ databases">
        <title>Multicomponent nature underlies the extraordinary mechanical properties of spider dragline silk.</title>
        <authorList>
            <person name="Kono N."/>
            <person name="Nakamura H."/>
            <person name="Mori M."/>
            <person name="Yoshida Y."/>
            <person name="Ohtoshi R."/>
            <person name="Malay A.D."/>
            <person name="Moran D.A.P."/>
            <person name="Tomita M."/>
            <person name="Numata K."/>
            <person name="Arakawa K."/>
        </authorList>
    </citation>
    <scope>NUCLEOTIDE SEQUENCE</scope>
</reference>
<gene>
    <name evidence="1" type="ORF">NPIL_134721</name>
</gene>
<evidence type="ECO:0000313" key="1">
    <source>
        <dbReference type="EMBL" id="GFU13305.1"/>
    </source>
</evidence>
<accession>A0A8X6QDN8</accession>
<sequence>MGRCRRRELVGLLEIVLRLSKITQTKTILQEGGQDSFWHHIKGKDSLLNSYQNVVRGSMDEITDGLQKGFMPLFDHFFPIIIFKLCKFQVYESLEIDYNVLVVIGQQLSQLRQDVLSVRHLEGRKPSPSIEPPTNAIVAPCQQNPGSTNTSHRVRGTPTRWEMGDIKVGDFLKLSTKKVLYLCHKGIPNVQCLGKTGIQ</sequence>
<dbReference type="AlphaFoldDB" id="A0A8X6QDN8"/>